<dbReference type="InterPro" id="IPR013727">
    <property type="entry name" value="2CSK_N"/>
</dbReference>
<keyword evidence="8 10" id="KW-1133">Transmembrane helix</keyword>
<dbReference type="GO" id="GO:0000155">
    <property type="term" value="F:phosphorelay sensor kinase activity"/>
    <property type="evidence" value="ECO:0007669"/>
    <property type="project" value="InterPro"/>
</dbReference>
<evidence type="ECO:0000256" key="4">
    <source>
        <dbReference type="ARBA" id="ARBA00022553"/>
    </source>
</evidence>
<name>A0A127QI46_9BURK</name>
<dbReference type="PANTHER" id="PTHR45436:SF1">
    <property type="entry name" value="SENSOR PROTEIN QSEC"/>
    <property type="match status" value="1"/>
</dbReference>
<evidence type="ECO:0000256" key="5">
    <source>
        <dbReference type="ARBA" id="ARBA00022679"/>
    </source>
</evidence>
<dbReference type="EMBL" id="CP013235">
    <property type="protein sequence ID" value="AMP09684.1"/>
    <property type="molecule type" value="Genomic_DNA"/>
</dbReference>
<evidence type="ECO:0000313" key="13">
    <source>
        <dbReference type="Proteomes" id="UP000071778"/>
    </source>
</evidence>
<dbReference type="PROSITE" id="PS50109">
    <property type="entry name" value="HIS_KIN"/>
    <property type="match status" value="1"/>
</dbReference>
<dbReference type="Proteomes" id="UP000071778">
    <property type="component" value="Chromosome"/>
</dbReference>
<keyword evidence="13" id="KW-1185">Reference proteome</keyword>
<dbReference type="AlphaFoldDB" id="A0A127QI46"/>
<dbReference type="SUPFAM" id="SSF55874">
    <property type="entry name" value="ATPase domain of HSP90 chaperone/DNA topoisomerase II/histidine kinase"/>
    <property type="match status" value="1"/>
</dbReference>
<dbReference type="InterPro" id="IPR050428">
    <property type="entry name" value="TCS_sensor_his_kinase"/>
</dbReference>
<evidence type="ECO:0000256" key="2">
    <source>
        <dbReference type="ARBA" id="ARBA00004370"/>
    </source>
</evidence>
<accession>A0A127QI46</accession>
<feature type="transmembrane region" description="Helical" evidence="10">
    <location>
        <begin position="168"/>
        <end position="186"/>
    </location>
</feature>
<comment type="subcellular location">
    <subcellularLocation>
        <location evidence="2">Membrane</location>
    </subcellularLocation>
</comment>
<dbReference type="InterPro" id="IPR003661">
    <property type="entry name" value="HisK_dim/P_dom"/>
</dbReference>
<dbReference type="InterPro" id="IPR036097">
    <property type="entry name" value="HisK_dim/P_sf"/>
</dbReference>
<evidence type="ECO:0000256" key="7">
    <source>
        <dbReference type="ARBA" id="ARBA00022777"/>
    </source>
</evidence>
<dbReference type="SMART" id="SM00387">
    <property type="entry name" value="HATPase_c"/>
    <property type="match status" value="1"/>
</dbReference>
<dbReference type="InterPro" id="IPR004358">
    <property type="entry name" value="Sig_transdc_His_kin-like_C"/>
</dbReference>
<evidence type="ECO:0000256" key="10">
    <source>
        <dbReference type="SAM" id="Phobius"/>
    </source>
</evidence>
<evidence type="ECO:0000256" key="1">
    <source>
        <dbReference type="ARBA" id="ARBA00000085"/>
    </source>
</evidence>
<keyword evidence="9 10" id="KW-0472">Membrane</keyword>
<dbReference type="RefSeq" id="WP_061533151.1">
    <property type="nucleotide sequence ID" value="NZ_CP013233.1"/>
</dbReference>
<dbReference type="PRINTS" id="PR00344">
    <property type="entry name" value="BCTRLSENSOR"/>
</dbReference>
<dbReference type="CDD" id="cd00075">
    <property type="entry name" value="HATPase"/>
    <property type="match status" value="1"/>
</dbReference>
<dbReference type="PANTHER" id="PTHR45436">
    <property type="entry name" value="SENSOR HISTIDINE KINASE YKOH"/>
    <property type="match status" value="1"/>
</dbReference>
<dbReference type="Pfam" id="PF02518">
    <property type="entry name" value="HATPase_c"/>
    <property type="match status" value="1"/>
</dbReference>
<dbReference type="Gene3D" id="3.30.565.10">
    <property type="entry name" value="Histidine kinase-like ATPase, C-terminal domain"/>
    <property type="match status" value="1"/>
</dbReference>
<dbReference type="Pfam" id="PF08521">
    <property type="entry name" value="2CSK_N"/>
    <property type="match status" value="1"/>
</dbReference>
<dbReference type="InterPro" id="IPR003594">
    <property type="entry name" value="HATPase_dom"/>
</dbReference>
<evidence type="ECO:0000256" key="8">
    <source>
        <dbReference type="ARBA" id="ARBA00022989"/>
    </source>
</evidence>
<evidence type="ECO:0000313" key="12">
    <source>
        <dbReference type="EMBL" id="AMP09684.1"/>
    </source>
</evidence>
<dbReference type="Gene3D" id="1.10.287.130">
    <property type="match status" value="1"/>
</dbReference>
<keyword evidence="4" id="KW-0597">Phosphoprotein</keyword>
<keyword evidence="5" id="KW-0808">Transferase</keyword>
<dbReference type="CDD" id="cd00082">
    <property type="entry name" value="HisKA"/>
    <property type="match status" value="1"/>
</dbReference>
<proteinExistence type="predicted"/>
<dbReference type="Pfam" id="PF00512">
    <property type="entry name" value="HisKA"/>
    <property type="match status" value="1"/>
</dbReference>
<protein>
    <recommendedName>
        <fullName evidence="3">histidine kinase</fullName>
        <ecNumber evidence="3">2.7.13.3</ecNumber>
    </recommendedName>
</protein>
<dbReference type="InterPro" id="IPR005467">
    <property type="entry name" value="His_kinase_dom"/>
</dbReference>
<dbReference type="EC" id="2.7.13.3" evidence="3"/>
<dbReference type="PATRIC" id="fig|279058.17.peg.2047"/>
<dbReference type="InterPro" id="IPR036890">
    <property type="entry name" value="HATPase_C_sf"/>
</dbReference>
<keyword evidence="7 12" id="KW-0418">Kinase</keyword>
<feature type="domain" description="Histidine kinase" evidence="11">
    <location>
        <begin position="243"/>
        <end position="458"/>
    </location>
</feature>
<evidence type="ECO:0000256" key="3">
    <source>
        <dbReference type="ARBA" id="ARBA00012438"/>
    </source>
</evidence>
<dbReference type="GO" id="GO:0005886">
    <property type="term" value="C:plasma membrane"/>
    <property type="evidence" value="ECO:0007669"/>
    <property type="project" value="TreeGrafter"/>
</dbReference>
<organism evidence="12 13">
    <name type="scientific">Collimonas arenae</name>
    <dbReference type="NCBI Taxonomy" id="279058"/>
    <lineage>
        <taxon>Bacteria</taxon>
        <taxon>Pseudomonadati</taxon>
        <taxon>Pseudomonadota</taxon>
        <taxon>Betaproteobacteria</taxon>
        <taxon>Burkholderiales</taxon>
        <taxon>Oxalobacteraceae</taxon>
        <taxon>Collimonas</taxon>
    </lineage>
</organism>
<evidence type="ECO:0000256" key="9">
    <source>
        <dbReference type="ARBA" id="ARBA00023136"/>
    </source>
</evidence>
<evidence type="ECO:0000259" key="11">
    <source>
        <dbReference type="PROSITE" id="PS50109"/>
    </source>
</evidence>
<comment type="catalytic activity">
    <reaction evidence="1">
        <text>ATP + protein L-histidine = ADP + protein N-phospho-L-histidine.</text>
        <dbReference type="EC" id="2.7.13.3"/>
    </reaction>
</comment>
<gene>
    <name evidence="12" type="ORF">CAter282_1916</name>
</gene>
<keyword evidence="6 10" id="KW-0812">Transmembrane</keyword>
<reference evidence="12 13" key="1">
    <citation type="submission" date="2015-11" db="EMBL/GenBank/DDBJ databases">
        <title>Exploring the genomic traits of fungus-feeding bacterial genus Collimonas.</title>
        <authorList>
            <person name="Song C."/>
            <person name="Schmidt R."/>
            <person name="de Jager V."/>
            <person name="Krzyzanowska D."/>
            <person name="Jongedijk E."/>
            <person name="Cankar K."/>
            <person name="Beekwilder J."/>
            <person name="van Veen A."/>
            <person name="de Boer W."/>
            <person name="van Veen J.A."/>
            <person name="Garbeva P."/>
        </authorList>
    </citation>
    <scope>NUCLEOTIDE SEQUENCE [LARGE SCALE GENOMIC DNA]</scope>
    <source>
        <strain evidence="12 13">Ter282</strain>
    </source>
</reference>
<evidence type="ECO:0000256" key="6">
    <source>
        <dbReference type="ARBA" id="ARBA00022692"/>
    </source>
</evidence>
<dbReference type="SUPFAM" id="SSF47384">
    <property type="entry name" value="Homodimeric domain of signal transducing histidine kinase"/>
    <property type="match status" value="1"/>
</dbReference>
<dbReference type="SMART" id="SM00388">
    <property type="entry name" value="HisKA"/>
    <property type="match status" value="1"/>
</dbReference>
<sequence>MIVSLRLRLLLWLLIPLALFVAISASLSYRSARQTADLIQDHALLASAQVIAGAIFWQDGVPHVSVPPAALELLVSPEQDQVYYQVITDHEKLLAGRPDFPEILRFPVSAPAFRSIEYHGEALRVVSAVRTLYDSGQLRKVAILVGQTTRSHDQMLTELWRPALHRQIAMLLLAIALVVIGLTIELRPLMNLKDQLALRDATSLSPIKPGQLQLELRPIVEALNQTIQRLHAQVAAQKRFITDAAHQLRTPLTLIDSQIQFARRLDDETRRGEVLQALQESSRNMTDLTNKLLLLSQAEAANTTAFLRHPVDLIALAAIVLEEIVDLAQRKNIDLGFDTDIEQAWAMGNEALFSAMLMNLVDNAIRYTPANGKVTVTLALNDGWIDLGVSDDGPGIPAEVRDRVFERFFRNAAPGQEGTGLGLAIVKEIVLAAQGTVTLGSGERQRGLIVSIRLPACTPPQITLNLPEA</sequence>
<dbReference type="OrthoDB" id="8554694at2"/>